<sequence length="119" mass="13433">MSQKKKRNCLQDHDIGNMEMLNDNAAGEANANAEPREPHYASIDFAAMSRKSQRDIQNLENAATSEYAEIKKAVTEERQENGEIQEEIADNQETAMLDETAENVPKEQQEDLSLYSSIN</sequence>
<evidence type="ECO:0000313" key="3">
    <source>
        <dbReference type="Proteomes" id="UP001460270"/>
    </source>
</evidence>
<gene>
    <name evidence="2" type="ORF">WMY93_026613</name>
</gene>
<dbReference type="EMBL" id="JBBPFD010000019">
    <property type="protein sequence ID" value="KAK7886992.1"/>
    <property type="molecule type" value="Genomic_DNA"/>
</dbReference>
<evidence type="ECO:0000256" key="1">
    <source>
        <dbReference type="SAM" id="MobiDB-lite"/>
    </source>
</evidence>
<accession>A0AAW0NAP1</accession>
<keyword evidence="3" id="KW-1185">Reference proteome</keyword>
<evidence type="ECO:0000313" key="2">
    <source>
        <dbReference type="EMBL" id="KAK7886992.1"/>
    </source>
</evidence>
<reference evidence="3" key="1">
    <citation type="submission" date="2024-04" db="EMBL/GenBank/DDBJ databases">
        <title>Salinicola lusitanus LLJ914,a marine bacterium isolated from the Okinawa Trough.</title>
        <authorList>
            <person name="Li J."/>
        </authorList>
    </citation>
    <scope>NUCLEOTIDE SEQUENCE [LARGE SCALE GENOMIC DNA]</scope>
</reference>
<feature type="region of interest" description="Disordered" evidence="1">
    <location>
        <begin position="92"/>
        <end position="119"/>
    </location>
</feature>
<dbReference type="Proteomes" id="UP001460270">
    <property type="component" value="Unassembled WGS sequence"/>
</dbReference>
<comment type="caution">
    <text evidence="2">The sequence shown here is derived from an EMBL/GenBank/DDBJ whole genome shotgun (WGS) entry which is preliminary data.</text>
</comment>
<proteinExistence type="predicted"/>
<protein>
    <submittedName>
        <fullName evidence="2">Uncharacterized protein</fullName>
    </submittedName>
</protein>
<dbReference type="AlphaFoldDB" id="A0AAW0NAP1"/>
<organism evidence="2 3">
    <name type="scientific">Mugilogobius chulae</name>
    <name type="common">yellowstripe goby</name>
    <dbReference type="NCBI Taxonomy" id="88201"/>
    <lineage>
        <taxon>Eukaryota</taxon>
        <taxon>Metazoa</taxon>
        <taxon>Chordata</taxon>
        <taxon>Craniata</taxon>
        <taxon>Vertebrata</taxon>
        <taxon>Euteleostomi</taxon>
        <taxon>Actinopterygii</taxon>
        <taxon>Neopterygii</taxon>
        <taxon>Teleostei</taxon>
        <taxon>Neoteleostei</taxon>
        <taxon>Acanthomorphata</taxon>
        <taxon>Gobiaria</taxon>
        <taxon>Gobiiformes</taxon>
        <taxon>Gobioidei</taxon>
        <taxon>Gobiidae</taxon>
        <taxon>Gobionellinae</taxon>
        <taxon>Mugilogobius</taxon>
    </lineage>
</organism>
<name>A0AAW0NAP1_9GOBI</name>